<dbReference type="CDD" id="cd22307">
    <property type="entry name" value="Adgb_C_mid-like"/>
    <property type="match status" value="1"/>
</dbReference>
<accession>A0AAN7PBC4</accession>
<evidence type="ECO:0000313" key="5">
    <source>
        <dbReference type="EMBL" id="KAK4881109.1"/>
    </source>
</evidence>
<dbReference type="InterPro" id="IPR054094">
    <property type="entry name" value="Androglobin_IV"/>
</dbReference>
<feature type="domain" description="Calpain catalytic" evidence="3">
    <location>
        <begin position="88"/>
        <end position="290"/>
    </location>
</feature>
<sequence length="1633" mass="187004">MSQATKSAKTGPKLPTLPVYELLPPVSVVPPGVDPSTLLFPEWADADINAEKWDVPKGKPNPKVPEVIEKFNDKHIIRMPESLTEETWKRPGQIFVQCNVAIFSEGKSYSDLVSGSAHLLHSEFVRNFISAIGILNYLTDNRPSPIEFTTSTYVPTTEGIPWRPWHHIYSMCKGGKGGKHNPLVNQLGKYVVRLFWMGCWRKITIDDTLPIGHNYVLLPSLIAPSFTKQLLELTIPFTPNKTTTTIDLWPFLLSKALLKISNLTQTNSNELLDFDIIQCLTGWFPYKIEVLGIHNEDVWEMCAGYSDHYTWPEPVVKSSVSGSKSSKVTTLPNVLEDKSANIAPFHLIGVCSDMKEFKENVIPNVTPCWSHNFLIDQTRNIPLVKPVPLPELAPWKQFRWVDWAIKKGIWPKPDTEAIKSIKMVSIFKKRTDYIPFETASQESIDIQDNVLAKQMQSKQQNENTDKYIWVDFNEIAPYLNHLYLYFKLSRFKKVTRITNILQKDDGKDASKAKGAKAPVLPISKLLMWNNSLMCARNEPIYIFCDSVDYKLIVINLAQEGNVDVLTNKSATNIIYDVPFSYILIEDYNWQSQKISDIVISLRTYGNKTLLMEINPGRFVFRMWLKSEKSFFINIMSDSDIEIGSLEYVLEYMSHESERLMQFCDNVSSCYGQLVQKLGTPSYKDALKLFYKSYLPESTLTKAQLIAVHDIFMKELITMVNNVSSKEELKIRILALKVLFLNPKIDYDCNFFSRKMNSICEDTSNDDDTESIELKEKAVVVLQTAFRRFLVLRLSSMHNQKHLDHLKIFEKLKFIYNDIFSVSNRMVACANLVRHFLLINPTMIDISQEYALTKDLKSTIHLKHFVGSVPVCANDWIPINRYIFHCNSVEPTTIKIYLFSNLTKYMVRVFNNDTKKEIIRFTNNVIVNDYESNTNGYTVFCYGWSDFQGECRWKLNFVTVKTKSVITITVPDVRIVNNVIKQIYRPNVYNYICRCTVKIEHDVVLSFRLSTTYKDVELHLRCLNEAGEVLSEISGKTSVIIPFVLLYYVPASIDKRPIFHSTTSVTSKEFKSKTRLSSLKSKRRSSLDRKISKVSLTTDKSSIDDFKMKETTYFVEAFVVNDSWPLTKKEWQVVEEFKNKSLLVPICNDSQDDNLSNDYVLTEIDNRRQEEINNIKRAWYENGTDRYAKSKELREEFLKSHYIPFEPDILSLKENVDEDAATVSDRTTSLSEQVEDTTRTLVKPEDPFKTLPLFDVMEYVREEDLKLTTDSSDVQIRKLFSEVQEQLLNKQNNQEEEFDEYFKRYKEDMVNFLNDQSGKYKLLNDFFKTIKIPSDFRTQNEITPESEQACVDALDYSGESLEVSTPSTSVIPTVDTIDETKGNVVSADLSSPSTSSTSSVWSVMESITMTADDVAVETVPQKDAPGYAYIQQEDGKGQAPLDVMSRAANLVIQEGQSIGSFAKTFDICRVSLKRSKKFIKTSYSTSLSNNLTAFTSFNKYTPLLNVEDFPELPIAKTTQNNFKSKSPLPALQKHTLPVSTQPNKKRKSISPEILTNQSQPMFSYKSGPDNFISYNPNKVTEFEAFKSQLNKSIAKLLKELLNEASTVNDVKKIIDSDLEFKLSSILDIIKDNGV</sequence>
<evidence type="ECO:0000256" key="2">
    <source>
        <dbReference type="SAM" id="MobiDB-lite"/>
    </source>
</evidence>
<protein>
    <recommendedName>
        <fullName evidence="7">Calpain catalytic domain-containing protein</fullName>
    </recommendedName>
</protein>
<dbReference type="InterPro" id="IPR054093">
    <property type="entry name" value="Androglobin_II"/>
</dbReference>
<dbReference type="GO" id="GO:0006508">
    <property type="term" value="P:proteolysis"/>
    <property type="evidence" value="ECO:0007669"/>
    <property type="project" value="InterPro"/>
</dbReference>
<feature type="domain" description="Globin" evidence="4">
    <location>
        <begin position="633"/>
        <end position="838"/>
    </location>
</feature>
<evidence type="ECO:0000259" key="3">
    <source>
        <dbReference type="PROSITE" id="PS50203"/>
    </source>
</evidence>
<comment type="caution">
    <text evidence="5">The sequence shown here is derived from an EMBL/GenBank/DDBJ whole genome shotgun (WGS) entry which is preliminary data.</text>
</comment>
<dbReference type="Pfam" id="PF22068">
    <property type="entry name" value="Androglobin_II"/>
    <property type="match status" value="1"/>
</dbReference>
<dbReference type="InterPro" id="IPR001300">
    <property type="entry name" value="Peptidase_C2_calpain_cat"/>
</dbReference>
<comment type="caution">
    <text evidence="1">Lacks conserved residue(s) required for the propagation of feature annotation.</text>
</comment>
<dbReference type="Proteomes" id="UP001353858">
    <property type="component" value="Unassembled WGS sequence"/>
</dbReference>
<feature type="region of interest" description="Disordered" evidence="2">
    <location>
        <begin position="1522"/>
        <end position="1547"/>
    </location>
</feature>
<dbReference type="InterPro" id="IPR053033">
    <property type="entry name" value="Androglobin-like"/>
</dbReference>
<dbReference type="PANTHER" id="PTHR46298:SF1">
    <property type="entry name" value="ANDROGLOBIN"/>
    <property type="match status" value="1"/>
</dbReference>
<dbReference type="PROSITE" id="PS50203">
    <property type="entry name" value="CALPAIN_CAT"/>
    <property type="match status" value="1"/>
</dbReference>
<evidence type="ECO:0000313" key="6">
    <source>
        <dbReference type="Proteomes" id="UP001353858"/>
    </source>
</evidence>
<evidence type="ECO:0000256" key="1">
    <source>
        <dbReference type="PROSITE-ProRule" id="PRU00239"/>
    </source>
</evidence>
<dbReference type="Pfam" id="PF22069">
    <property type="entry name" value="Androglobin_IV"/>
    <property type="match status" value="1"/>
</dbReference>
<evidence type="ECO:0000259" key="4">
    <source>
        <dbReference type="PROSITE" id="PS52042"/>
    </source>
</evidence>
<dbReference type="PANTHER" id="PTHR46298">
    <property type="entry name" value="ANDROGLOBIN"/>
    <property type="match status" value="1"/>
</dbReference>
<dbReference type="InterPro" id="IPR057249">
    <property type="entry name" value="Globin_CP_ADGB"/>
</dbReference>
<reference evidence="6" key="1">
    <citation type="submission" date="2023-01" db="EMBL/GenBank/DDBJ databases">
        <title>Key to firefly adult light organ development and bioluminescence: homeobox transcription factors regulate luciferase expression and transportation to peroxisome.</title>
        <authorList>
            <person name="Fu X."/>
        </authorList>
    </citation>
    <scope>NUCLEOTIDE SEQUENCE [LARGE SCALE GENOMIC DNA]</scope>
</reference>
<name>A0AAN7PBC4_9COLE</name>
<gene>
    <name evidence="5" type="ORF">RN001_004428</name>
</gene>
<dbReference type="GO" id="GO:0004198">
    <property type="term" value="F:calcium-dependent cysteine-type endopeptidase activity"/>
    <property type="evidence" value="ECO:0007669"/>
    <property type="project" value="InterPro"/>
</dbReference>
<organism evidence="5 6">
    <name type="scientific">Aquatica leii</name>
    <dbReference type="NCBI Taxonomy" id="1421715"/>
    <lineage>
        <taxon>Eukaryota</taxon>
        <taxon>Metazoa</taxon>
        <taxon>Ecdysozoa</taxon>
        <taxon>Arthropoda</taxon>
        <taxon>Hexapoda</taxon>
        <taxon>Insecta</taxon>
        <taxon>Pterygota</taxon>
        <taxon>Neoptera</taxon>
        <taxon>Endopterygota</taxon>
        <taxon>Coleoptera</taxon>
        <taxon>Polyphaga</taxon>
        <taxon>Elateriformia</taxon>
        <taxon>Elateroidea</taxon>
        <taxon>Lampyridae</taxon>
        <taxon>Luciolinae</taxon>
        <taxon>Aquatica</taxon>
    </lineage>
</organism>
<dbReference type="PROSITE" id="PS52042">
    <property type="entry name" value="GLOBIN_CP_ADGB"/>
    <property type="match status" value="1"/>
</dbReference>
<dbReference type="EMBL" id="JARPUR010000002">
    <property type="protein sequence ID" value="KAK4881109.1"/>
    <property type="molecule type" value="Genomic_DNA"/>
</dbReference>
<dbReference type="InterPro" id="IPR038765">
    <property type="entry name" value="Papain-like_cys_pep_sf"/>
</dbReference>
<evidence type="ECO:0008006" key="7">
    <source>
        <dbReference type="Google" id="ProtNLM"/>
    </source>
</evidence>
<dbReference type="SUPFAM" id="SSF54001">
    <property type="entry name" value="Cysteine proteinases"/>
    <property type="match status" value="1"/>
</dbReference>
<keyword evidence="6" id="KW-1185">Reference proteome</keyword>
<proteinExistence type="predicted"/>